<sequence length="279" mass="33017">MIDQSFISESVPSHAYRQNLSSLEDKETISQEKNIRFLDLVLINKNEDDNLKLNHNVGFSSNSYLKAINTKDIEEIKPVHFTKFIPKLNVLHNPFQNQFYIDVKSDNETRKSMEHDDTFVNKSMNDNQREIEEFNDDKTYSYNYSQKRKENNWAKQVMIGQLVNSSQFLNYNSQQTRHLLCQQFISAQEMFKIITGSSLTHRELLYFRKTIFAQVLPPVTRLEARVKAENFKTLEKYKEEVRAKLLDSEVQSQIIRYVFSQRRPCVRNEMIVALNNRNL</sequence>
<dbReference type="GeneID" id="94846195"/>
<protein>
    <submittedName>
        <fullName evidence="1">Uncharacterized protein</fullName>
    </submittedName>
</protein>
<evidence type="ECO:0000313" key="2">
    <source>
        <dbReference type="Proteomes" id="UP000179807"/>
    </source>
</evidence>
<reference evidence="1" key="1">
    <citation type="submission" date="2016-10" db="EMBL/GenBank/DDBJ databases">
        <authorList>
            <person name="Benchimol M."/>
            <person name="Almeida L.G."/>
            <person name="Vasconcelos A.T."/>
            <person name="Perreira-Neves A."/>
            <person name="Rosa I.A."/>
            <person name="Tasca T."/>
            <person name="Bogo M.R."/>
            <person name="de Souza W."/>
        </authorList>
    </citation>
    <scope>NUCLEOTIDE SEQUENCE [LARGE SCALE GENOMIC DNA]</scope>
    <source>
        <strain evidence="1">K</strain>
    </source>
</reference>
<accession>A0A1J4JF75</accession>
<dbReference type="RefSeq" id="XP_068349436.1">
    <property type="nucleotide sequence ID" value="XM_068511491.1"/>
</dbReference>
<evidence type="ECO:0000313" key="1">
    <source>
        <dbReference type="EMBL" id="OHS96299.1"/>
    </source>
</evidence>
<dbReference type="AlphaFoldDB" id="A0A1J4JF75"/>
<name>A0A1J4JF75_9EUKA</name>
<proteinExistence type="predicted"/>
<gene>
    <name evidence="1" type="ORF">TRFO_37544</name>
</gene>
<keyword evidence="2" id="KW-1185">Reference proteome</keyword>
<dbReference type="EMBL" id="MLAK01001185">
    <property type="protein sequence ID" value="OHS96299.1"/>
    <property type="molecule type" value="Genomic_DNA"/>
</dbReference>
<comment type="caution">
    <text evidence="1">The sequence shown here is derived from an EMBL/GenBank/DDBJ whole genome shotgun (WGS) entry which is preliminary data.</text>
</comment>
<dbReference type="VEuPathDB" id="TrichDB:TRFO_37544"/>
<dbReference type="Proteomes" id="UP000179807">
    <property type="component" value="Unassembled WGS sequence"/>
</dbReference>
<organism evidence="1 2">
    <name type="scientific">Tritrichomonas foetus</name>
    <dbReference type="NCBI Taxonomy" id="1144522"/>
    <lineage>
        <taxon>Eukaryota</taxon>
        <taxon>Metamonada</taxon>
        <taxon>Parabasalia</taxon>
        <taxon>Tritrichomonadida</taxon>
        <taxon>Tritrichomonadidae</taxon>
        <taxon>Tritrichomonas</taxon>
    </lineage>
</organism>